<reference evidence="6 7" key="1">
    <citation type="submission" date="2019-03" db="EMBL/GenBank/DDBJ databases">
        <title>Genomic Encyclopedia of Type Strains, Phase IV (KMG-IV): sequencing the most valuable type-strain genomes for metagenomic binning, comparative biology and taxonomic classification.</title>
        <authorList>
            <person name="Goeker M."/>
        </authorList>
    </citation>
    <scope>NUCLEOTIDE SEQUENCE [LARGE SCALE GENOMIC DNA]</scope>
    <source>
        <strain evidence="6 7">DSM 12121</strain>
    </source>
</reference>
<dbReference type="FunFam" id="3.30.420.10:FF:000045">
    <property type="entry name" value="3'-5' exonuclease DinG"/>
    <property type="match status" value="1"/>
</dbReference>
<evidence type="ECO:0000256" key="3">
    <source>
        <dbReference type="ARBA" id="ARBA00026073"/>
    </source>
</evidence>
<dbReference type="Gene3D" id="3.30.420.10">
    <property type="entry name" value="Ribonuclease H-like superfamily/Ribonuclease H"/>
    <property type="match status" value="1"/>
</dbReference>
<evidence type="ECO:0000256" key="1">
    <source>
        <dbReference type="ARBA" id="ARBA00012417"/>
    </source>
</evidence>
<dbReference type="EC" id="2.7.7.7" evidence="1"/>
<dbReference type="InterPro" id="IPR012337">
    <property type="entry name" value="RNaseH-like_sf"/>
</dbReference>
<feature type="domain" description="GIY-YIG" evidence="5">
    <location>
        <begin position="201"/>
        <end position="284"/>
    </location>
</feature>
<dbReference type="InterPro" id="IPR013520">
    <property type="entry name" value="Ribonucl_H"/>
</dbReference>
<dbReference type="PANTHER" id="PTHR30231">
    <property type="entry name" value="DNA POLYMERASE III SUBUNIT EPSILON"/>
    <property type="match status" value="1"/>
</dbReference>
<dbReference type="CDD" id="cd06127">
    <property type="entry name" value="DEDDh"/>
    <property type="match status" value="1"/>
</dbReference>
<dbReference type="InterPro" id="IPR036397">
    <property type="entry name" value="RNaseH_sf"/>
</dbReference>
<dbReference type="InterPro" id="IPR035901">
    <property type="entry name" value="GIY-YIG_endonuc_sf"/>
</dbReference>
<dbReference type="Pfam" id="PF00929">
    <property type="entry name" value="RNase_T"/>
    <property type="match status" value="1"/>
</dbReference>
<evidence type="ECO:0000313" key="6">
    <source>
        <dbReference type="EMBL" id="TDN47059.1"/>
    </source>
</evidence>
<dbReference type="PANTHER" id="PTHR30231:SF37">
    <property type="entry name" value="EXODEOXYRIBONUCLEASE 10"/>
    <property type="match status" value="1"/>
</dbReference>
<dbReference type="AlphaFoldDB" id="A0A4R6DRE3"/>
<dbReference type="EMBL" id="SNVV01000022">
    <property type="protein sequence ID" value="TDN47059.1"/>
    <property type="molecule type" value="Genomic_DNA"/>
</dbReference>
<dbReference type="NCBIfam" id="TIGR00573">
    <property type="entry name" value="dnaq"/>
    <property type="match status" value="1"/>
</dbReference>
<organism evidence="6 7">
    <name type="scientific">Azoarcus indigens</name>
    <dbReference type="NCBI Taxonomy" id="29545"/>
    <lineage>
        <taxon>Bacteria</taxon>
        <taxon>Pseudomonadati</taxon>
        <taxon>Pseudomonadota</taxon>
        <taxon>Betaproteobacteria</taxon>
        <taxon>Rhodocyclales</taxon>
        <taxon>Zoogloeaceae</taxon>
        <taxon>Azoarcus</taxon>
    </lineage>
</organism>
<dbReference type="SUPFAM" id="SSF53098">
    <property type="entry name" value="Ribonuclease H-like"/>
    <property type="match status" value="1"/>
</dbReference>
<dbReference type="InterPro" id="IPR006054">
    <property type="entry name" value="DnaQ"/>
</dbReference>
<dbReference type="GO" id="GO:0008408">
    <property type="term" value="F:3'-5' exonuclease activity"/>
    <property type="evidence" value="ECO:0007669"/>
    <property type="project" value="TreeGrafter"/>
</dbReference>
<proteinExistence type="predicted"/>
<dbReference type="Proteomes" id="UP000295129">
    <property type="component" value="Unassembled WGS sequence"/>
</dbReference>
<accession>A0A4R6DRE3</accession>
<evidence type="ECO:0000313" key="7">
    <source>
        <dbReference type="Proteomes" id="UP000295129"/>
    </source>
</evidence>
<evidence type="ECO:0000256" key="2">
    <source>
        <dbReference type="ARBA" id="ARBA00025483"/>
    </source>
</evidence>
<comment type="subunit">
    <text evidence="3">DNA polymerase III contains a core (composed of alpha, epsilon and theta chains) that associates with a tau subunit. This core dimerizes to form the POLIII' complex. PolIII' associates with the gamma complex (composed of gamma, delta, delta', psi and chi chains) and with the beta chain to form the complete DNA polymerase III complex.</text>
</comment>
<dbReference type="OrthoDB" id="9803913at2"/>
<evidence type="ECO:0000259" key="5">
    <source>
        <dbReference type="PROSITE" id="PS50164"/>
    </source>
</evidence>
<dbReference type="GO" id="GO:0003677">
    <property type="term" value="F:DNA binding"/>
    <property type="evidence" value="ECO:0007669"/>
    <property type="project" value="InterPro"/>
</dbReference>
<dbReference type="Gene3D" id="3.40.1440.10">
    <property type="entry name" value="GIY-YIG endonuclease"/>
    <property type="match status" value="1"/>
</dbReference>
<dbReference type="SMART" id="SM00479">
    <property type="entry name" value="EXOIII"/>
    <property type="match status" value="1"/>
</dbReference>
<dbReference type="InterPro" id="IPR000305">
    <property type="entry name" value="GIY-YIG_endonuc"/>
</dbReference>
<comment type="caution">
    <text evidence="6">The sequence shown here is derived from an EMBL/GenBank/DDBJ whole genome shotgun (WGS) entry which is preliminary data.</text>
</comment>
<dbReference type="GO" id="GO:0005829">
    <property type="term" value="C:cytosol"/>
    <property type="evidence" value="ECO:0007669"/>
    <property type="project" value="TreeGrafter"/>
</dbReference>
<gene>
    <name evidence="6" type="ORF">C7389_12216</name>
</gene>
<dbReference type="RefSeq" id="WP_133594362.1">
    <property type="nucleotide sequence ID" value="NZ_SNVV01000022.1"/>
</dbReference>
<dbReference type="PROSITE" id="PS50164">
    <property type="entry name" value="GIY_YIG"/>
    <property type="match status" value="1"/>
</dbReference>
<evidence type="ECO:0000256" key="4">
    <source>
        <dbReference type="ARBA" id="ARBA00049244"/>
    </source>
</evidence>
<name>A0A4R6DRE3_9RHOO</name>
<sequence>MALPDRYVIVDVETTGAHPVRDRITEIAVIRIEGGVETGRWETLVHPGIPIPGMIQDLIGITDEMVAQAPAFADIADTLAGWLEGSVFVAHNARFDYGFIKNAFARVQREFEAPVLCTVKLSRALYPEHHRHGLDALIARHGFVCAARHRAMGDTEVLKQFVAMTGEAFPAEVLARAVVKAMKAPQRPAGLPEGSLDGLPDASGVYLFYATPEAEPGRSDTPLLVGQALSLRAKLTAWFAAAKGKDAELAARVRRLEWVETPGELGALLLELALLKSHRPLANRIPDGDAAFGLRLLPNRRRPPVLERVAIAGTDPRSWAGEVLGAFRNRAEVDNRLRELAMLYRLCPQRLGLEAGSGPCDAHRAKRCAGVCAGKERPEEHDARLLGALGSVGLKAWPWNGPVVVAERNEDNGQTAFHLLDAWCHLGTVADEAALPALAATPRAFDLDAYRLLSRWLAVPANAARVQPLSR</sequence>
<dbReference type="GO" id="GO:0045004">
    <property type="term" value="P:DNA replication proofreading"/>
    <property type="evidence" value="ECO:0007669"/>
    <property type="project" value="TreeGrafter"/>
</dbReference>
<keyword evidence="7" id="KW-1185">Reference proteome</keyword>
<protein>
    <recommendedName>
        <fullName evidence="1">DNA-directed DNA polymerase</fullName>
        <ecNumber evidence="1">2.7.7.7</ecNumber>
    </recommendedName>
</protein>
<dbReference type="GO" id="GO:0003887">
    <property type="term" value="F:DNA-directed DNA polymerase activity"/>
    <property type="evidence" value="ECO:0007669"/>
    <property type="project" value="UniProtKB-EC"/>
</dbReference>
<comment type="function">
    <text evidence="2">DNA polymerase III is a complex, multichain enzyme responsible for most of the replicative synthesis in bacteria. The epsilon subunit contain the editing function and is a proofreading 3'-5' exonuclease.</text>
</comment>
<comment type="catalytic activity">
    <reaction evidence="4">
        <text>DNA(n) + a 2'-deoxyribonucleoside 5'-triphosphate = DNA(n+1) + diphosphate</text>
        <dbReference type="Rhea" id="RHEA:22508"/>
        <dbReference type="Rhea" id="RHEA-COMP:17339"/>
        <dbReference type="Rhea" id="RHEA-COMP:17340"/>
        <dbReference type="ChEBI" id="CHEBI:33019"/>
        <dbReference type="ChEBI" id="CHEBI:61560"/>
        <dbReference type="ChEBI" id="CHEBI:173112"/>
        <dbReference type="EC" id="2.7.7.7"/>
    </reaction>
</comment>